<dbReference type="Proteomes" id="UP000053989">
    <property type="component" value="Unassembled WGS sequence"/>
</dbReference>
<feature type="transmembrane region" description="Helical" evidence="6">
    <location>
        <begin position="12"/>
        <end position="31"/>
    </location>
</feature>
<dbReference type="AlphaFoldDB" id="A0A0C3D6X6"/>
<evidence type="ECO:0000256" key="1">
    <source>
        <dbReference type="ARBA" id="ARBA00004141"/>
    </source>
</evidence>
<dbReference type="Gene3D" id="1.20.1250.20">
    <property type="entry name" value="MFS general substrate transporter like domains"/>
    <property type="match status" value="1"/>
</dbReference>
<dbReference type="STRING" id="1036808.A0A0C3D6X6"/>
<dbReference type="InterPro" id="IPR011701">
    <property type="entry name" value="MFS"/>
</dbReference>
<dbReference type="PANTHER" id="PTHR43791">
    <property type="entry name" value="PERMEASE-RELATED"/>
    <property type="match status" value="1"/>
</dbReference>
<feature type="transmembrane region" description="Helical" evidence="6">
    <location>
        <begin position="231"/>
        <end position="253"/>
    </location>
</feature>
<proteinExistence type="predicted"/>
<keyword evidence="2" id="KW-0813">Transport</keyword>
<keyword evidence="5 6" id="KW-0472">Membrane</keyword>
<keyword evidence="8" id="KW-1185">Reference proteome</keyword>
<dbReference type="GO" id="GO:0016020">
    <property type="term" value="C:membrane"/>
    <property type="evidence" value="ECO:0007669"/>
    <property type="project" value="UniProtKB-SubCell"/>
</dbReference>
<sequence length="281" mass="31582">MDKKLGYPAWRWLFFVEGGLTCIIAVASFYITPDYPTTPASWLTMDEQMLAQRRIVEDLCTAEQKNVQRSGLVDALTDWTVWWLAIAGCFILFGMTFALFFPTIAATMGYSPTMTLLFCAPPWVIGVTTSLLIMRHSDATRDRFWHIAGPVSMGIVGFTIAVSTMNTSIRYLSLFFMAQAQVSYMVVMAWVSNSMLESSSKRAVALAFVNMIGTLGQMGGSYLWLAEWGPSYSKSFTCCILAFSISLVMLFVYRRHLIRLNEGAKIKERSLGLPEGFRYIT</sequence>
<dbReference type="SUPFAM" id="SSF103473">
    <property type="entry name" value="MFS general substrate transporter"/>
    <property type="match status" value="1"/>
</dbReference>
<keyword evidence="4 6" id="KW-1133">Transmembrane helix</keyword>
<dbReference type="GO" id="GO:0022857">
    <property type="term" value="F:transmembrane transporter activity"/>
    <property type="evidence" value="ECO:0007669"/>
    <property type="project" value="InterPro"/>
</dbReference>
<reference evidence="7 8" key="1">
    <citation type="submission" date="2014-04" db="EMBL/GenBank/DDBJ databases">
        <authorList>
            <consortium name="DOE Joint Genome Institute"/>
            <person name="Kuo A."/>
            <person name="Kohler A."/>
            <person name="Nagy L.G."/>
            <person name="Floudas D."/>
            <person name="Copeland A."/>
            <person name="Barry K.W."/>
            <person name="Cichocki N."/>
            <person name="Veneault-Fourrey C."/>
            <person name="LaButti K."/>
            <person name="Lindquist E.A."/>
            <person name="Lipzen A."/>
            <person name="Lundell T."/>
            <person name="Morin E."/>
            <person name="Murat C."/>
            <person name="Sun H."/>
            <person name="Tunlid A."/>
            <person name="Henrissat B."/>
            <person name="Grigoriev I.V."/>
            <person name="Hibbett D.S."/>
            <person name="Martin F."/>
            <person name="Nordberg H.P."/>
            <person name="Cantor M.N."/>
            <person name="Hua S.X."/>
        </authorList>
    </citation>
    <scope>NUCLEOTIDE SEQUENCE [LARGE SCALE GENOMIC DNA]</scope>
    <source>
        <strain evidence="7 8">Foug A</strain>
    </source>
</reference>
<evidence type="ECO:0000313" key="7">
    <source>
        <dbReference type="EMBL" id="KIM52149.1"/>
    </source>
</evidence>
<keyword evidence="3 6" id="KW-0812">Transmembrane</keyword>
<organism evidence="7 8">
    <name type="scientific">Scleroderma citrinum Foug A</name>
    <dbReference type="NCBI Taxonomy" id="1036808"/>
    <lineage>
        <taxon>Eukaryota</taxon>
        <taxon>Fungi</taxon>
        <taxon>Dikarya</taxon>
        <taxon>Basidiomycota</taxon>
        <taxon>Agaricomycotina</taxon>
        <taxon>Agaricomycetes</taxon>
        <taxon>Agaricomycetidae</taxon>
        <taxon>Boletales</taxon>
        <taxon>Sclerodermatineae</taxon>
        <taxon>Sclerodermataceae</taxon>
        <taxon>Scleroderma</taxon>
    </lineage>
</organism>
<name>A0A0C3D6X6_9AGAM</name>
<feature type="transmembrane region" description="Helical" evidence="6">
    <location>
        <begin position="81"/>
        <end position="101"/>
    </location>
</feature>
<accession>A0A0C3D6X6</accession>
<comment type="subcellular location">
    <subcellularLocation>
        <location evidence="1">Membrane</location>
        <topology evidence="1">Multi-pass membrane protein</topology>
    </subcellularLocation>
</comment>
<protein>
    <recommendedName>
        <fullName evidence="9">Major facilitator superfamily (MFS) profile domain-containing protein</fullName>
    </recommendedName>
</protein>
<evidence type="ECO:0000256" key="3">
    <source>
        <dbReference type="ARBA" id="ARBA00022692"/>
    </source>
</evidence>
<evidence type="ECO:0000313" key="8">
    <source>
        <dbReference type="Proteomes" id="UP000053989"/>
    </source>
</evidence>
<feature type="transmembrane region" description="Helical" evidence="6">
    <location>
        <begin position="203"/>
        <end position="225"/>
    </location>
</feature>
<dbReference type="HOGENOM" id="CLU_001265_0_3_1"/>
<dbReference type="OrthoDB" id="2985014at2759"/>
<evidence type="ECO:0000256" key="4">
    <source>
        <dbReference type="ARBA" id="ARBA00022989"/>
    </source>
</evidence>
<feature type="transmembrane region" description="Helical" evidence="6">
    <location>
        <begin position="171"/>
        <end position="191"/>
    </location>
</feature>
<dbReference type="EMBL" id="KN822222">
    <property type="protein sequence ID" value="KIM52149.1"/>
    <property type="molecule type" value="Genomic_DNA"/>
</dbReference>
<dbReference type="InParanoid" id="A0A0C3D6X6"/>
<reference evidence="8" key="2">
    <citation type="submission" date="2015-01" db="EMBL/GenBank/DDBJ databases">
        <title>Evolutionary Origins and Diversification of the Mycorrhizal Mutualists.</title>
        <authorList>
            <consortium name="DOE Joint Genome Institute"/>
            <consortium name="Mycorrhizal Genomics Consortium"/>
            <person name="Kohler A."/>
            <person name="Kuo A."/>
            <person name="Nagy L.G."/>
            <person name="Floudas D."/>
            <person name="Copeland A."/>
            <person name="Barry K.W."/>
            <person name="Cichocki N."/>
            <person name="Veneault-Fourrey C."/>
            <person name="LaButti K."/>
            <person name="Lindquist E.A."/>
            <person name="Lipzen A."/>
            <person name="Lundell T."/>
            <person name="Morin E."/>
            <person name="Murat C."/>
            <person name="Riley R."/>
            <person name="Ohm R."/>
            <person name="Sun H."/>
            <person name="Tunlid A."/>
            <person name="Henrissat B."/>
            <person name="Grigoriev I.V."/>
            <person name="Hibbett D.S."/>
            <person name="Martin F."/>
        </authorList>
    </citation>
    <scope>NUCLEOTIDE SEQUENCE [LARGE SCALE GENOMIC DNA]</scope>
    <source>
        <strain evidence="8">Foug A</strain>
    </source>
</reference>
<gene>
    <name evidence="7" type="ORF">SCLCIDRAFT_1224051</name>
</gene>
<dbReference type="PANTHER" id="PTHR43791:SF6">
    <property type="entry name" value="TRANSPORTER, PUTATIVE (AFU_ORTHOLOGUE AFUA_1G16690)-RELATED"/>
    <property type="match status" value="1"/>
</dbReference>
<dbReference type="InterPro" id="IPR036259">
    <property type="entry name" value="MFS_trans_sf"/>
</dbReference>
<evidence type="ECO:0000256" key="6">
    <source>
        <dbReference type="SAM" id="Phobius"/>
    </source>
</evidence>
<evidence type="ECO:0000256" key="5">
    <source>
        <dbReference type="ARBA" id="ARBA00023136"/>
    </source>
</evidence>
<dbReference type="Pfam" id="PF07690">
    <property type="entry name" value="MFS_1"/>
    <property type="match status" value="1"/>
</dbReference>
<feature type="transmembrane region" description="Helical" evidence="6">
    <location>
        <begin position="144"/>
        <end position="165"/>
    </location>
</feature>
<evidence type="ECO:0000256" key="2">
    <source>
        <dbReference type="ARBA" id="ARBA00022448"/>
    </source>
</evidence>
<evidence type="ECO:0008006" key="9">
    <source>
        <dbReference type="Google" id="ProtNLM"/>
    </source>
</evidence>